<dbReference type="GO" id="GO:0008270">
    <property type="term" value="F:zinc ion binding"/>
    <property type="evidence" value="ECO:0007669"/>
    <property type="project" value="UniProtKB-KW"/>
</dbReference>
<dbReference type="SMART" id="SM00343">
    <property type="entry name" value="ZnF_C2HC"/>
    <property type="match status" value="1"/>
</dbReference>
<evidence type="ECO:0000313" key="11">
    <source>
        <dbReference type="EMBL" id="GEU45735.1"/>
    </source>
</evidence>
<organism evidence="11">
    <name type="scientific">Tanacetum cinerariifolium</name>
    <name type="common">Dalmatian daisy</name>
    <name type="synonym">Chrysanthemum cinerariifolium</name>
    <dbReference type="NCBI Taxonomy" id="118510"/>
    <lineage>
        <taxon>Eukaryota</taxon>
        <taxon>Viridiplantae</taxon>
        <taxon>Streptophyta</taxon>
        <taxon>Embryophyta</taxon>
        <taxon>Tracheophyta</taxon>
        <taxon>Spermatophyta</taxon>
        <taxon>Magnoliopsida</taxon>
        <taxon>eudicotyledons</taxon>
        <taxon>Gunneridae</taxon>
        <taxon>Pentapetalae</taxon>
        <taxon>asterids</taxon>
        <taxon>campanulids</taxon>
        <taxon>Asterales</taxon>
        <taxon>Asteraceae</taxon>
        <taxon>Asteroideae</taxon>
        <taxon>Anthemideae</taxon>
        <taxon>Anthemidinae</taxon>
        <taxon>Tanacetum</taxon>
    </lineage>
</organism>
<dbReference type="Gene3D" id="4.10.60.10">
    <property type="entry name" value="Zinc finger, CCHC-type"/>
    <property type="match status" value="1"/>
</dbReference>
<dbReference type="SUPFAM" id="SSF57756">
    <property type="entry name" value="Retrovirus zinc finger-like domains"/>
    <property type="match status" value="1"/>
</dbReference>
<evidence type="ECO:0000256" key="2">
    <source>
        <dbReference type="ARBA" id="ARBA00022695"/>
    </source>
</evidence>
<keyword evidence="3" id="KW-0540">Nuclease</keyword>
<gene>
    <name evidence="11" type="ORF">Tci_017713</name>
</gene>
<feature type="region of interest" description="Disordered" evidence="9">
    <location>
        <begin position="267"/>
        <end position="286"/>
    </location>
</feature>
<sequence>MESKQYLKGKSMQIPPLFKSDGFIYWKNRFETYVKSKDLDLWQNNPETKKDEIVPFDKQNDDLKKKLAKNNEAKMVIYNALPRKEYERIFMCKTAKEIWDTLLITHRGNSQVKDNKIDLIVQQYEQFTIPKEESIDNAFARFNTIITSLKALDESFSSKNYVRKFLRALHPKWHAKVTAIEESKDLTSISLDELIGNLKVYKVIIKKDFKMVKGKREQTRSLALKAKKESSDEDSLTFDNEDEKYAMAVKEFKKFFKRQERFVRQPRDAIKSFQRSKNDKNGKSERKCFRCGDPNHLIEECPKSPRSNNQRAFIGGAWSDSGKDEEEKAKDETCLVAQASNKICLGINLEPGEWIKDSGCSKHMTGNQKLFSTYKAYNRGNVIFKMNLRGNIIGKCTISHDSLIIENADKACIILNKQTMKVKESLNVTFDETPPPPKTSPLEDDDLVEEQAIEVRKTKPLGNDLKDKSLENNEIINIKESKSHPLENVIEEKEELIVYLAAAKEAVSAVLMTEMEAKKMPIYFVSCALRGPKVNYTSMEKLVLALVHTSKRLKRYFQAHPIIVVTDQPIKQVLSRPKVAGRLQRWSIELGEYDIHYRPRVSIKGQILVDYIVERPEEDYLDAPMEVEEELPEPWILFMDRSSCADGSGAGLILTNPEGAEFTYALRSRFKATNNGKDLIARLRIAEEICVKTSRKMWIPEETLPAEVNKARAVRCKSQRFAVINGVLYKKLFSDHGYGTRSVVANALRTGYYLPTMHKDARALIRACQDCEVHRPIPRNPQQKLTPITSPWPFYKWEIDIVGPFPEGPGRVKFFIAAID</sequence>
<keyword evidence="8" id="KW-0863">Zinc-finger</keyword>
<dbReference type="GO" id="GO:0004519">
    <property type="term" value="F:endonuclease activity"/>
    <property type="evidence" value="ECO:0007669"/>
    <property type="project" value="UniProtKB-KW"/>
</dbReference>
<keyword evidence="4" id="KW-0645">Protease</keyword>
<dbReference type="Pfam" id="PF17917">
    <property type="entry name" value="RT_RNaseH"/>
    <property type="match status" value="1"/>
</dbReference>
<dbReference type="InterPro" id="IPR043502">
    <property type="entry name" value="DNA/RNA_pol_sf"/>
</dbReference>
<dbReference type="InterPro" id="IPR001878">
    <property type="entry name" value="Znf_CCHC"/>
</dbReference>
<reference evidence="11" key="1">
    <citation type="journal article" date="2019" name="Sci. Rep.">
        <title>Draft genome of Tanacetum cinerariifolium, the natural source of mosquito coil.</title>
        <authorList>
            <person name="Yamashiro T."/>
            <person name="Shiraishi A."/>
            <person name="Satake H."/>
            <person name="Nakayama K."/>
        </authorList>
    </citation>
    <scope>NUCLEOTIDE SEQUENCE</scope>
</reference>
<dbReference type="InterPro" id="IPR041373">
    <property type="entry name" value="RT_RNaseH"/>
</dbReference>
<feature type="domain" description="CCHC-type" evidence="10">
    <location>
        <begin position="286"/>
        <end position="303"/>
    </location>
</feature>
<evidence type="ECO:0000256" key="9">
    <source>
        <dbReference type="SAM" id="MobiDB-lite"/>
    </source>
</evidence>
<dbReference type="GO" id="GO:0004190">
    <property type="term" value="F:aspartic-type endopeptidase activity"/>
    <property type="evidence" value="ECO:0007669"/>
    <property type="project" value="UniProtKB-KW"/>
</dbReference>
<keyword evidence="4" id="KW-0064">Aspartyl protease</keyword>
<comment type="caution">
    <text evidence="11">The sequence shown here is derived from an EMBL/GenBank/DDBJ whole genome shotgun (WGS) entry which is preliminary data.</text>
</comment>
<evidence type="ECO:0000256" key="5">
    <source>
        <dbReference type="ARBA" id="ARBA00022759"/>
    </source>
</evidence>
<protein>
    <submittedName>
        <fullName evidence="11">Reverse transcriptase domain-containing protein</fullName>
    </submittedName>
</protein>
<keyword evidence="1" id="KW-0808">Transferase</keyword>
<accession>A0A6L2KCE2</accession>
<keyword evidence="2" id="KW-0548">Nucleotidyltransferase</keyword>
<dbReference type="Pfam" id="PF22936">
    <property type="entry name" value="Pol_BBD"/>
    <property type="match status" value="1"/>
</dbReference>
<name>A0A6L2KCE2_TANCI</name>
<keyword evidence="8" id="KW-0862">Zinc</keyword>
<dbReference type="PANTHER" id="PTHR48475">
    <property type="entry name" value="RIBONUCLEASE H"/>
    <property type="match status" value="1"/>
</dbReference>
<dbReference type="GO" id="GO:0003964">
    <property type="term" value="F:RNA-directed DNA polymerase activity"/>
    <property type="evidence" value="ECO:0007669"/>
    <property type="project" value="UniProtKB-KW"/>
</dbReference>
<keyword evidence="6" id="KW-0378">Hydrolase</keyword>
<dbReference type="PROSITE" id="PS50158">
    <property type="entry name" value="ZF_CCHC"/>
    <property type="match status" value="1"/>
</dbReference>
<dbReference type="InterPro" id="IPR054722">
    <property type="entry name" value="PolX-like_BBD"/>
</dbReference>
<evidence type="ECO:0000256" key="7">
    <source>
        <dbReference type="ARBA" id="ARBA00022918"/>
    </source>
</evidence>
<evidence type="ECO:0000259" key="10">
    <source>
        <dbReference type="PROSITE" id="PS50158"/>
    </source>
</evidence>
<keyword evidence="5" id="KW-0255">Endonuclease</keyword>
<dbReference type="GO" id="GO:0003676">
    <property type="term" value="F:nucleic acid binding"/>
    <property type="evidence" value="ECO:0007669"/>
    <property type="project" value="InterPro"/>
</dbReference>
<dbReference type="InterPro" id="IPR036875">
    <property type="entry name" value="Znf_CCHC_sf"/>
</dbReference>
<evidence type="ECO:0000256" key="4">
    <source>
        <dbReference type="ARBA" id="ARBA00022750"/>
    </source>
</evidence>
<evidence type="ECO:0000256" key="1">
    <source>
        <dbReference type="ARBA" id="ARBA00022679"/>
    </source>
</evidence>
<keyword evidence="7 11" id="KW-0695">RNA-directed DNA polymerase</keyword>
<dbReference type="SUPFAM" id="SSF56672">
    <property type="entry name" value="DNA/RNA polymerases"/>
    <property type="match status" value="1"/>
</dbReference>
<evidence type="ECO:0000256" key="8">
    <source>
        <dbReference type="PROSITE-ProRule" id="PRU00047"/>
    </source>
</evidence>
<keyword evidence="8" id="KW-0479">Metal-binding</keyword>
<evidence type="ECO:0000256" key="3">
    <source>
        <dbReference type="ARBA" id="ARBA00022722"/>
    </source>
</evidence>
<dbReference type="EMBL" id="BKCJ010002026">
    <property type="protein sequence ID" value="GEU45735.1"/>
    <property type="molecule type" value="Genomic_DNA"/>
</dbReference>
<dbReference type="Pfam" id="PF14223">
    <property type="entry name" value="Retrotran_gag_2"/>
    <property type="match status" value="1"/>
</dbReference>
<dbReference type="PANTHER" id="PTHR48475:SF2">
    <property type="entry name" value="RIBONUCLEASE H"/>
    <property type="match status" value="1"/>
</dbReference>
<dbReference type="AlphaFoldDB" id="A0A6L2KCE2"/>
<proteinExistence type="predicted"/>
<evidence type="ECO:0000256" key="6">
    <source>
        <dbReference type="ARBA" id="ARBA00022801"/>
    </source>
</evidence>